<dbReference type="SUPFAM" id="SSF51658">
    <property type="entry name" value="Xylose isomerase-like"/>
    <property type="match status" value="1"/>
</dbReference>
<dbReference type="PANTHER" id="PTHR12110:SF21">
    <property type="entry name" value="XYLOSE ISOMERASE-LIKE TIM BARREL DOMAIN-CONTAINING PROTEIN"/>
    <property type="match status" value="1"/>
</dbReference>
<keyword evidence="2" id="KW-0413">Isomerase</keyword>
<dbReference type="PANTHER" id="PTHR12110">
    <property type="entry name" value="HYDROXYPYRUVATE ISOMERASE"/>
    <property type="match status" value="1"/>
</dbReference>
<dbReference type="GO" id="GO:0016853">
    <property type="term" value="F:isomerase activity"/>
    <property type="evidence" value="ECO:0007669"/>
    <property type="project" value="UniProtKB-KW"/>
</dbReference>
<evidence type="ECO:0000259" key="1">
    <source>
        <dbReference type="Pfam" id="PF01261"/>
    </source>
</evidence>
<dbReference type="Pfam" id="PF01261">
    <property type="entry name" value="AP_endonuc_2"/>
    <property type="match status" value="1"/>
</dbReference>
<dbReference type="RefSeq" id="WP_124179118.1">
    <property type="nucleotide sequence ID" value="NZ_REFY01000005.1"/>
</dbReference>
<gene>
    <name evidence="2" type="ORF">EA462_13735</name>
</gene>
<dbReference type="Gene3D" id="3.20.20.150">
    <property type="entry name" value="Divalent-metal-dependent TIM barrel enzymes"/>
    <property type="match status" value="1"/>
</dbReference>
<dbReference type="InterPro" id="IPR036237">
    <property type="entry name" value="Xyl_isomerase-like_sf"/>
</dbReference>
<evidence type="ECO:0000313" key="2">
    <source>
        <dbReference type="EMBL" id="RQG87919.1"/>
    </source>
</evidence>
<accession>A0A3N6M5C2</accession>
<dbReference type="InterPro" id="IPR050312">
    <property type="entry name" value="IolE/XylAMocC-like"/>
</dbReference>
<dbReference type="OrthoDB" id="192650at2157"/>
<dbReference type="InterPro" id="IPR013022">
    <property type="entry name" value="Xyl_isomerase-like_TIM-brl"/>
</dbReference>
<name>A0A3N6M5C2_9EURY</name>
<dbReference type="Proteomes" id="UP000273828">
    <property type="component" value="Unassembled WGS sequence"/>
</dbReference>
<organism evidence="2 3">
    <name type="scientific">Natrarchaeobius halalkaliphilus</name>
    <dbReference type="NCBI Taxonomy" id="1679091"/>
    <lineage>
        <taxon>Archaea</taxon>
        <taxon>Methanobacteriati</taxon>
        <taxon>Methanobacteriota</taxon>
        <taxon>Stenosarchaea group</taxon>
        <taxon>Halobacteria</taxon>
        <taxon>Halobacteriales</taxon>
        <taxon>Natrialbaceae</taxon>
        <taxon>Natrarchaeobius</taxon>
    </lineage>
</organism>
<evidence type="ECO:0000313" key="3">
    <source>
        <dbReference type="Proteomes" id="UP000273828"/>
    </source>
</evidence>
<dbReference type="EMBL" id="REFY01000005">
    <property type="protein sequence ID" value="RQG87919.1"/>
    <property type="molecule type" value="Genomic_DNA"/>
</dbReference>
<comment type="caution">
    <text evidence="2">The sequence shown here is derived from an EMBL/GenBank/DDBJ whole genome shotgun (WGS) entry which is preliminary data.</text>
</comment>
<dbReference type="AlphaFoldDB" id="A0A3N6M5C2"/>
<reference evidence="2 3" key="1">
    <citation type="submission" date="2018-10" db="EMBL/GenBank/DDBJ databases">
        <title>Natrarchaeobius chitinivorans gen. nov., sp. nov., and Natrarchaeobius haloalkaliphilus sp. nov., alkaliphilic, chitin-utilizing haloarchaea from hypersaline alkaline lakes.</title>
        <authorList>
            <person name="Sorokin D.Y."/>
            <person name="Elcheninov A.G."/>
            <person name="Kostrikina N.A."/>
            <person name="Bale N.J."/>
            <person name="Sinninghe Damste J.S."/>
            <person name="Khijniak T.V."/>
            <person name="Kublanov I.V."/>
            <person name="Toshchakov S.V."/>
        </authorList>
    </citation>
    <scope>NUCLEOTIDE SEQUENCE [LARGE SCALE GENOMIC DNA]</scope>
    <source>
        <strain evidence="2 3">AArcht-Sl</strain>
    </source>
</reference>
<feature type="domain" description="Xylose isomerase-like TIM barrel" evidence="1">
    <location>
        <begin position="46"/>
        <end position="293"/>
    </location>
</feature>
<keyword evidence="3" id="KW-1185">Reference proteome</keyword>
<protein>
    <submittedName>
        <fullName evidence="2">Sugar phosphate isomerase/epimerase</fullName>
    </submittedName>
</protein>
<proteinExistence type="predicted"/>
<sequence length="316" mass="34752">MELAIQTAPIGGSMETKLEAASELEVSVVSLGTYDYYGPGPAELDPGTHLDDPDARETLEDQLERHEISIGMLGGGSNPLHPNPDVAENCKREITATLELAERLGVDTVSCHSGLPAGSPDDETPNWLTMPIPPEPHISEGYEYQWEEVAIPFWREIADEAEERGVDVAIEVHVNTLVHTPAKLLRLREETNDRIGAKLDPAHLLLQGMDEIDAIRRLGREDAIHAFEASDIKLDEANVRRGGMLDVPQSERRIDRSWEFRAVGRGHGSDYWRDLVDSLEKVGYDGIVSIQHLGVPEETRAGFETAVGVLDDALSG</sequence>